<comment type="caution">
    <text evidence="1">The sequence shown here is derived from an EMBL/GenBank/DDBJ whole genome shotgun (WGS) entry which is preliminary data.</text>
</comment>
<evidence type="ECO:0000313" key="2">
    <source>
        <dbReference type="Proteomes" id="UP000031978"/>
    </source>
</evidence>
<name>A0AB34QXT7_BACPU</name>
<sequence length="40" mass="4529">MIGVRFFYWETRLSLINGVSGYGTKVMRNVAIREGHSEPG</sequence>
<protein>
    <submittedName>
        <fullName evidence="1">Uncharacterized protein</fullName>
    </submittedName>
</protein>
<dbReference type="Proteomes" id="UP000031978">
    <property type="component" value="Unassembled WGS sequence"/>
</dbReference>
<dbReference type="EMBL" id="JXCL01000007">
    <property type="protein sequence ID" value="KIL23739.1"/>
    <property type="molecule type" value="Genomic_DNA"/>
</dbReference>
<gene>
    <name evidence="1" type="ORF">B4127_2672</name>
</gene>
<evidence type="ECO:0000313" key="1">
    <source>
        <dbReference type="EMBL" id="KIL23739.1"/>
    </source>
</evidence>
<dbReference type="AlphaFoldDB" id="A0AB34QXT7"/>
<accession>A0AB34QXT7</accession>
<reference evidence="1 2" key="1">
    <citation type="submission" date="2014-12" db="EMBL/GenBank/DDBJ databases">
        <title>Draft Genome Sequences of Five Spore-Forming Food Isolates of Bacillus pumilus.</title>
        <authorList>
            <person name="de Jong A."/>
            <person name="van Heel A.J."/>
            <person name="Montalban-Lopez M."/>
            <person name="Krawczyk A.O."/>
            <person name="Berendsen E.M."/>
            <person name="Wells-Bennik M."/>
            <person name="Kuipers O.P."/>
        </authorList>
    </citation>
    <scope>NUCLEOTIDE SEQUENCE [LARGE SCALE GENOMIC DNA]</scope>
    <source>
        <strain evidence="1 2">B4127</strain>
    </source>
</reference>
<organism evidence="1 2">
    <name type="scientific">Bacillus pumilus</name>
    <name type="common">Bacillus mesentericus</name>
    <dbReference type="NCBI Taxonomy" id="1408"/>
    <lineage>
        <taxon>Bacteria</taxon>
        <taxon>Bacillati</taxon>
        <taxon>Bacillota</taxon>
        <taxon>Bacilli</taxon>
        <taxon>Bacillales</taxon>
        <taxon>Bacillaceae</taxon>
        <taxon>Bacillus</taxon>
    </lineage>
</organism>
<proteinExistence type="predicted"/>